<evidence type="ECO:0000256" key="1">
    <source>
        <dbReference type="SAM" id="Phobius"/>
    </source>
</evidence>
<dbReference type="Proteomes" id="UP000823912">
    <property type="component" value="Unassembled WGS sequence"/>
</dbReference>
<reference evidence="2" key="1">
    <citation type="submission" date="2020-10" db="EMBL/GenBank/DDBJ databases">
        <authorList>
            <person name="Gilroy R."/>
        </authorList>
    </citation>
    <scope>NUCLEOTIDE SEQUENCE</scope>
    <source>
        <strain evidence="2">ChiSjej5B23-6657</strain>
    </source>
</reference>
<organism evidence="2 3">
    <name type="scientific">Candidatus Pullilachnospira gallistercoris</name>
    <dbReference type="NCBI Taxonomy" id="2840911"/>
    <lineage>
        <taxon>Bacteria</taxon>
        <taxon>Bacillati</taxon>
        <taxon>Bacillota</taxon>
        <taxon>Clostridia</taxon>
        <taxon>Lachnospirales</taxon>
        <taxon>Lachnospiraceae</taxon>
        <taxon>Lachnospiraceae incertae sedis</taxon>
        <taxon>Candidatus Pullilachnospira</taxon>
    </lineage>
</organism>
<comment type="caution">
    <text evidence="2">The sequence shown here is derived from an EMBL/GenBank/DDBJ whole genome shotgun (WGS) entry which is preliminary data.</text>
</comment>
<keyword evidence="1" id="KW-0472">Membrane</keyword>
<proteinExistence type="predicted"/>
<protein>
    <submittedName>
        <fullName evidence="2">Uncharacterized protein</fullName>
    </submittedName>
</protein>
<evidence type="ECO:0000313" key="3">
    <source>
        <dbReference type="Proteomes" id="UP000823912"/>
    </source>
</evidence>
<dbReference type="AlphaFoldDB" id="A0A9D1E7U3"/>
<keyword evidence="1" id="KW-1133">Transmembrane helix</keyword>
<dbReference type="EMBL" id="DVHM01000031">
    <property type="protein sequence ID" value="HIR69967.1"/>
    <property type="molecule type" value="Genomic_DNA"/>
</dbReference>
<reference evidence="2" key="2">
    <citation type="journal article" date="2021" name="PeerJ">
        <title>Extensive microbial diversity within the chicken gut microbiome revealed by metagenomics and culture.</title>
        <authorList>
            <person name="Gilroy R."/>
            <person name="Ravi A."/>
            <person name="Getino M."/>
            <person name="Pursley I."/>
            <person name="Horton D.L."/>
            <person name="Alikhan N.F."/>
            <person name="Baker D."/>
            <person name="Gharbi K."/>
            <person name="Hall N."/>
            <person name="Watson M."/>
            <person name="Adriaenssens E.M."/>
            <person name="Foster-Nyarko E."/>
            <person name="Jarju S."/>
            <person name="Secka A."/>
            <person name="Antonio M."/>
            <person name="Oren A."/>
            <person name="Chaudhuri R.R."/>
            <person name="La Ragione R."/>
            <person name="Hildebrand F."/>
            <person name="Pallen M.J."/>
        </authorList>
    </citation>
    <scope>NUCLEOTIDE SEQUENCE</scope>
    <source>
        <strain evidence="2">ChiSjej5B23-6657</strain>
    </source>
</reference>
<feature type="transmembrane region" description="Helical" evidence="1">
    <location>
        <begin position="14"/>
        <end position="33"/>
    </location>
</feature>
<name>A0A9D1E7U3_9FIRM</name>
<evidence type="ECO:0000313" key="2">
    <source>
        <dbReference type="EMBL" id="HIR69967.1"/>
    </source>
</evidence>
<sequence length="198" mass="22084">MARTDSTKKRARKIVLILLVLLVALVIGFLVVYSRMDQLGMVPVAREDIPETFRKEVPGEQEYTDVLVAEGEEHIACLGYYGSGSAGEYAAFSKLPLVDLWVLDLMSTGSLTFTNPNGYMGWKDNVRAYPSLNIDRVEKIVLRVDGQEKEIAVDPQDPFVVIAEGEFEGMTLYTVDGKERTERDFPMPVTDSEVREGG</sequence>
<keyword evidence="1" id="KW-0812">Transmembrane</keyword>
<accession>A0A9D1E7U3</accession>
<gene>
    <name evidence="2" type="ORF">IAA55_01655</name>
</gene>